<accession>A0A1Y2BR73</accession>
<keyword evidence="2" id="KW-0812">Transmembrane</keyword>
<comment type="caution">
    <text evidence="3">The sequence shown here is derived from an EMBL/GenBank/DDBJ whole genome shotgun (WGS) entry which is preliminary data.</text>
</comment>
<name>A0A1Y2BR73_9FUNG</name>
<feature type="compositionally biased region" description="Polar residues" evidence="1">
    <location>
        <begin position="412"/>
        <end position="425"/>
    </location>
</feature>
<organism evidence="3 4">
    <name type="scientific">Rhizoclosmatium globosum</name>
    <dbReference type="NCBI Taxonomy" id="329046"/>
    <lineage>
        <taxon>Eukaryota</taxon>
        <taxon>Fungi</taxon>
        <taxon>Fungi incertae sedis</taxon>
        <taxon>Chytridiomycota</taxon>
        <taxon>Chytridiomycota incertae sedis</taxon>
        <taxon>Chytridiomycetes</taxon>
        <taxon>Chytridiales</taxon>
        <taxon>Chytriomycetaceae</taxon>
        <taxon>Rhizoclosmatium</taxon>
    </lineage>
</organism>
<keyword evidence="2" id="KW-0472">Membrane</keyword>
<keyword evidence="4" id="KW-1185">Reference proteome</keyword>
<reference evidence="3 4" key="1">
    <citation type="submission" date="2016-07" db="EMBL/GenBank/DDBJ databases">
        <title>Pervasive Adenine N6-methylation of Active Genes in Fungi.</title>
        <authorList>
            <consortium name="DOE Joint Genome Institute"/>
            <person name="Mondo S.J."/>
            <person name="Dannebaum R.O."/>
            <person name="Kuo R.C."/>
            <person name="Labutti K."/>
            <person name="Haridas S."/>
            <person name="Kuo A."/>
            <person name="Salamov A."/>
            <person name="Ahrendt S.R."/>
            <person name="Lipzen A."/>
            <person name="Sullivan W."/>
            <person name="Andreopoulos W.B."/>
            <person name="Clum A."/>
            <person name="Lindquist E."/>
            <person name="Daum C."/>
            <person name="Ramamoorthy G.K."/>
            <person name="Gryganskyi A."/>
            <person name="Culley D."/>
            <person name="Magnuson J.K."/>
            <person name="James T.Y."/>
            <person name="O'Malley M.A."/>
            <person name="Stajich J.E."/>
            <person name="Spatafora J.W."/>
            <person name="Visel A."/>
            <person name="Grigoriev I.V."/>
        </authorList>
    </citation>
    <scope>NUCLEOTIDE SEQUENCE [LARGE SCALE GENOMIC DNA]</scope>
    <source>
        <strain evidence="3 4">JEL800</strain>
    </source>
</reference>
<evidence type="ECO:0008006" key="5">
    <source>
        <dbReference type="Google" id="ProtNLM"/>
    </source>
</evidence>
<feature type="transmembrane region" description="Helical" evidence="2">
    <location>
        <begin position="321"/>
        <end position="344"/>
    </location>
</feature>
<dbReference type="EMBL" id="MCGO01000051">
    <property type="protein sequence ID" value="ORY37241.1"/>
    <property type="molecule type" value="Genomic_DNA"/>
</dbReference>
<dbReference type="Proteomes" id="UP000193642">
    <property type="component" value="Unassembled WGS sequence"/>
</dbReference>
<protein>
    <recommendedName>
        <fullName evidence="5">Cache domain-containing protein</fullName>
    </recommendedName>
</protein>
<feature type="region of interest" description="Disordered" evidence="1">
    <location>
        <begin position="405"/>
        <end position="432"/>
    </location>
</feature>
<sequence>MSAYVNKSSKQSVFNNFAYAVKYKNNQLNMYYGTNTGEFILLQQSGPGAIVIFTPANYVPDSPDCQVCQFAKNFTANDLYWSKIHNTLSAVGNWDPNRWIADGFVNINISYAVVQRPWYIRAASLTPATQTVLYTDPYLFAGGGAGQTGGADAGITATYPFFDSQGNVVGVYGTVLTENPYVYQDIGFTDMHNMLVSFVQTPHAFMYVMTRKGSLIGVSTNESIIDTAGNLKQATSAVDPNIKFTANYLQNLLPTGSNDYSFLGNQQSMYQANGLYFQIRVMPQEPKYIIVNGAPTSDYTGDIDTVLDALAATLARDVKNIIGIAVGVFVAMVIVSCILTYFTVTVPLAKITKIMVQATSFDFSAFKAMEKQNANIISELGTMEEVFYKMIEKFANSIKANRELSGAGGGMQSQISSHNRNTATGNDKKPGV</sequence>
<evidence type="ECO:0000256" key="2">
    <source>
        <dbReference type="SAM" id="Phobius"/>
    </source>
</evidence>
<evidence type="ECO:0000313" key="4">
    <source>
        <dbReference type="Proteomes" id="UP000193642"/>
    </source>
</evidence>
<dbReference type="AlphaFoldDB" id="A0A1Y2BR73"/>
<dbReference type="Gene3D" id="6.10.340.10">
    <property type="match status" value="1"/>
</dbReference>
<dbReference type="OrthoDB" id="2148287at2759"/>
<proteinExistence type="predicted"/>
<keyword evidence="2" id="KW-1133">Transmembrane helix</keyword>
<evidence type="ECO:0000313" key="3">
    <source>
        <dbReference type="EMBL" id="ORY37241.1"/>
    </source>
</evidence>
<gene>
    <name evidence="3" type="ORF">BCR33DRAFT_769884</name>
</gene>
<dbReference type="Gene3D" id="3.30.450.20">
    <property type="entry name" value="PAS domain"/>
    <property type="match status" value="1"/>
</dbReference>
<evidence type="ECO:0000256" key="1">
    <source>
        <dbReference type="SAM" id="MobiDB-lite"/>
    </source>
</evidence>